<comment type="caution">
    <text evidence="1">The sequence shown here is derived from an EMBL/GenBank/DDBJ whole genome shotgun (WGS) entry which is preliminary data.</text>
</comment>
<organism evidence="1 2">
    <name type="scientific">Terribacillus saccharophilus</name>
    <dbReference type="NCBI Taxonomy" id="361277"/>
    <lineage>
        <taxon>Bacteria</taxon>
        <taxon>Bacillati</taxon>
        <taxon>Bacillota</taxon>
        <taxon>Bacilli</taxon>
        <taxon>Bacillales</taxon>
        <taxon>Bacillaceae</taxon>
        <taxon>Terribacillus</taxon>
    </lineage>
</organism>
<dbReference type="Proteomes" id="UP000216013">
    <property type="component" value="Unassembled WGS sequence"/>
</dbReference>
<evidence type="ECO:0000313" key="2">
    <source>
        <dbReference type="Proteomes" id="UP000216013"/>
    </source>
</evidence>
<protein>
    <recommendedName>
        <fullName evidence="3">DNA-binding protein</fullName>
    </recommendedName>
</protein>
<accession>A0A268A9N0</accession>
<evidence type="ECO:0000313" key="1">
    <source>
        <dbReference type="EMBL" id="PAD20831.1"/>
    </source>
</evidence>
<dbReference type="EMBL" id="NPBV01000020">
    <property type="protein sequence ID" value="PAD20831.1"/>
    <property type="molecule type" value="Genomic_DNA"/>
</dbReference>
<evidence type="ECO:0008006" key="3">
    <source>
        <dbReference type="Google" id="ProtNLM"/>
    </source>
</evidence>
<proteinExistence type="predicted"/>
<gene>
    <name evidence="1" type="ORF">CHH64_11650</name>
</gene>
<name>A0A268A9N0_9BACI</name>
<sequence>MYIFDNKEQLIEFIQKDVLTSSEAVEFLGITRGRLSQLLKNENIVPNVPGKIICSFTKIWRNEKLYKRN</sequence>
<reference evidence="1 2" key="1">
    <citation type="submission" date="2017-07" db="EMBL/GenBank/DDBJ databases">
        <title>Isolation and whole genome analysis of endospore-forming bacteria from heroin.</title>
        <authorList>
            <person name="Kalinowski J."/>
            <person name="Ahrens B."/>
            <person name="Al-Dilaimi A."/>
            <person name="Winkler A."/>
            <person name="Wibberg D."/>
            <person name="Schleenbecker U."/>
            <person name="Ruckert C."/>
            <person name="Wolfel R."/>
            <person name="Grass G."/>
        </authorList>
    </citation>
    <scope>NUCLEOTIDE SEQUENCE [LARGE SCALE GENOMIC DNA]</scope>
    <source>
        <strain evidence="1 2">7528</strain>
    </source>
</reference>
<dbReference type="AlphaFoldDB" id="A0A268A9N0"/>